<dbReference type="CDD" id="cd00093">
    <property type="entry name" value="HTH_XRE"/>
    <property type="match status" value="1"/>
</dbReference>
<sequence>MRQSKQQHPLAVLRVAAGLSQKEMGALLRRSTSTIQSIELGRLALGANLAERVVLNTAVSMQWLMEGDVSKPVVDFAGDPYTRESFEAARAELDRPRGGFTDVQSIENGFADHCTNLAAVVLAGLEQNRLPLLYWKCGQFLTELIREFGVDQGFLTQANSLMANEVKIHRLPKVMGLFPEMVASQVAKLMKKHPAWEEQYRKSAVENLQAMLKESVSKGGKPVVDYTIEVRANSAESQTPNRRAASGEHGRGKPKSHRKRAKKRSQNVRTIPNKKFVF</sequence>
<dbReference type="GO" id="GO:0003677">
    <property type="term" value="F:DNA binding"/>
    <property type="evidence" value="ECO:0007669"/>
    <property type="project" value="InterPro"/>
</dbReference>
<dbReference type="Gene3D" id="1.10.260.40">
    <property type="entry name" value="lambda repressor-like DNA-binding domains"/>
    <property type="match status" value="1"/>
</dbReference>
<accession>B9XA32</accession>
<dbReference type="InterPro" id="IPR001387">
    <property type="entry name" value="Cro/C1-type_HTH"/>
</dbReference>
<dbReference type="SUPFAM" id="SSF47413">
    <property type="entry name" value="lambda repressor-like DNA-binding domains"/>
    <property type="match status" value="1"/>
</dbReference>
<proteinExistence type="predicted"/>
<name>B9XA32_PEDPL</name>
<evidence type="ECO:0000259" key="2">
    <source>
        <dbReference type="PROSITE" id="PS50943"/>
    </source>
</evidence>
<dbReference type="PROSITE" id="PS50943">
    <property type="entry name" value="HTH_CROC1"/>
    <property type="match status" value="1"/>
</dbReference>
<dbReference type="AlphaFoldDB" id="B9XA32"/>
<dbReference type="RefSeq" id="WP_007412680.1">
    <property type="nucleotide sequence ID" value="NZ_ABOX02000001.1"/>
</dbReference>
<organism evidence="3 4">
    <name type="scientific">Pedosphaera parvula (strain Ellin514)</name>
    <dbReference type="NCBI Taxonomy" id="320771"/>
    <lineage>
        <taxon>Bacteria</taxon>
        <taxon>Pseudomonadati</taxon>
        <taxon>Verrucomicrobiota</taxon>
        <taxon>Pedosphaerae</taxon>
        <taxon>Pedosphaerales</taxon>
        <taxon>Pedosphaeraceae</taxon>
        <taxon>Pedosphaera</taxon>
    </lineage>
</organism>
<dbReference type="STRING" id="320771.Cflav_PD6008"/>
<feature type="region of interest" description="Disordered" evidence="1">
    <location>
        <begin position="232"/>
        <end position="278"/>
    </location>
</feature>
<evidence type="ECO:0000313" key="3">
    <source>
        <dbReference type="EMBL" id="EEF63373.1"/>
    </source>
</evidence>
<reference evidence="3 4" key="1">
    <citation type="journal article" date="2011" name="J. Bacteriol.">
        <title>Genome sequence of 'Pedosphaera parvula' Ellin514, an aerobic Verrucomicrobial isolate from pasture soil.</title>
        <authorList>
            <person name="Kant R."/>
            <person name="van Passel M.W."/>
            <person name="Sangwan P."/>
            <person name="Palva A."/>
            <person name="Lucas S."/>
            <person name="Copeland A."/>
            <person name="Lapidus A."/>
            <person name="Glavina Del Rio T."/>
            <person name="Dalin E."/>
            <person name="Tice H."/>
            <person name="Bruce D."/>
            <person name="Goodwin L."/>
            <person name="Pitluck S."/>
            <person name="Chertkov O."/>
            <person name="Larimer F.W."/>
            <person name="Land M.L."/>
            <person name="Hauser L."/>
            <person name="Brettin T.S."/>
            <person name="Detter J.C."/>
            <person name="Han S."/>
            <person name="de Vos W.M."/>
            <person name="Janssen P.H."/>
            <person name="Smidt H."/>
        </authorList>
    </citation>
    <scope>NUCLEOTIDE SEQUENCE [LARGE SCALE GENOMIC DNA]</scope>
    <source>
        <strain evidence="3 4">Ellin514</strain>
    </source>
</reference>
<gene>
    <name evidence="3" type="ORF">Cflav_PD6008</name>
</gene>
<evidence type="ECO:0000313" key="4">
    <source>
        <dbReference type="Proteomes" id="UP000003688"/>
    </source>
</evidence>
<feature type="domain" description="HTH cro/C1-type" evidence="2">
    <location>
        <begin position="10"/>
        <end position="64"/>
    </location>
</feature>
<dbReference type="EMBL" id="ABOX02000001">
    <property type="protein sequence ID" value="EEF63373.1"/>
    <property type="molecule type" value="Genomic_DNA"/>
</dbReference>
<keyword evidence="4" id="KW-1185">Reference proteome</keyword>
<evidence type="ECO:0000256" key="1">
    <source>
        <dbReference type="SAM" id="MobiDB-lite"/>
    </source>
</evidence>
<dbReference type="InterPro" id="IPR010982">
    <property type="entry name" value="Lambda_DNA-bd_dom_sf"/>
</dbReference>
<dbReference type="Proteomes" id="UP000003688">
    <property type="component" value="Unassembled WGS sequence"/>
</dbReference>
<comment type="caution">
    <text evidence="3">The sequence shown here is derived from an EMBL/GenBank/DDBJ whole genome shotgun (WGS) entry which is preliminary data.</text>
</comment>
<feature type="compositionally biased region" description="Basic residues" evidence="1">
    <location>
        <begin position="252"/>
        <end position="266"/>
    </location>
</feature>
<protein>
    <recommendedName>
        <fullName evidence="2">HTH cro/C1-type domain-containing protein</fullName>
    </recommendedName>
</protein>